<dbReference type="RefSeq" id="XP_037155801.1">
    <property type="nucleotide sequence ID" value="XM_037298465.1"/>
</dbReference>
<dbReference type="SUPFAM" id="SSF56726">
    <property type="entry name" value="DNA topoisomerase IV, alpha subunit"/>
    <property type="match status" value="1"/>
</dbReference>
<dbReference type="AlphaFoldDB" id="A0A8H6CQQ9"/>
<protein>
    <submittedName>
        <fullName evidence="1">Uncharacterized protein</fullName>
    </submittedName>
</protein>
<accession>A0A8H6CQQ9</accession>
<dbReference type="GeneID" id="59335992"/>
<name>A0A8H6CQQ9_9LECA</name>
<dbReference type="Proteomes" id="UP000593566">
    <property type="component" value="Unassembled WGS sequence"/>
</dbReference>
<evidence type="ECO:0000313" key="2">
    <source>
        <dbReference type="Proteomes" id="UP000593566"/>
    </source>
</evidence>
<proteinExistence type="predicted"/>
<dbReference type="GO" id="GO:0005694">
    <property type="term" value="C:chromosome"/>
    <property type="evidence" value="ECO:0007669"/>
    <property type="project" value="InterPro"/>
</dbReference>
<dbReference type="EMBL" id="JACCJB010000004">
    <property type="protein sequence ID" value="KAF6227867.1"/>
    <property type="molecule type" value="Genomic_DNA"/>
</dbReference>
<evidence type="ECO:0000313" key="1">
    <source>
        <dbReference type="EMBL" id="KAF6227867.1"/>
    </source>
</evidence>
<reference evidence="1 2" key="1">
    <citation type="journal article" date="2020" name="Genomics">
        <title>Complete, high-quality genomes from long-read metagenomic sequencing of two wolf lichen thalli reveals enigmatic genome architecture.</title>
        <authorList>
            <person name="McKenzie S.K."/>
            <person name="Walston R.F."/>
            <person name="Allen J.L."/>
        </authorList>
    </citation>
    <scope>NUCLEOTIDE SEQUENCE [LARGE SCALE GENOMIC DNA]</scope>
    <source>
        <strain evidence="1">WasteWater1</strain>
    </source>
</reference>
<dbReference type="Gene3D" id="3.40.1360.10">
    <property type="match status" value="1"/>
</dbReference>
<dbReference type="InterPro" id="IPR036078">
    <property type="entry name" value="Spo11/TopoVI_A_sf"/>
</dbReference>
<keyword evidence="2" id="KW-1185">Reference proteome</keyword>
<sequence>MSNNYLSLDWRNGPPPKEIVHRLEQVFTDVDDETKSGTTLRLSQSTAKKAYSVVEKNGHPIVMRHDNSSHKAYNGQVKFWSEAYTIAVSLVDMQAQEQMLKIRFIQYREGFHIFSKVKYGCRSSAWVSEISVCSLLQSIGPFRDDLTQSPALHRPDWEAQYRADYPRKDDSAVAKTADEWEARCDRKIMRKFTAASAADKSLYKSFERTGWLQYEPGLKEELRTMLKQPSKFRLADLTQVSTRYLQTFLETKIEEKSPAKTAKAAVKVEVRVPARRSPVGERFKQIPSQIQDSGSVSLAKAAVEDIASAEPELTETQLEALVSDPVADMI</sequence>
<comment type="caution">
    <text evidence="1">The sequence shown here is derived from an EMBL/GenBank/DDBJ whole genome shotgun (WGS) entry which is preliminary data.</text>
</comment>
<dbReference type="GO" id="GO:0003677">
    <property type="term" value="F:DNA binding"/>
    <property type="evidence" value="ECO:0007669"/>
    <property type="project" value="InterPro"/>
</dbReference>
<organism evidence="1 2">
    <name type="scientific">Letharia lupina</name>
    <dbReference type="NCBI Taxonomy" id="560253"/>
    <lineage>
        <taxon>Eukaryota</taxon>
        <taxon>Fungi</taxon>
        <taxon>Dikarya</taxon>
        <taxon>Ascomycota</taxon>
        <taxon>Pezizomycotina</taxon>
        <taxon>Lecanoromycetes</taxon>
        <taxon>OSLEUM clade</taxon>
        <taxon>Lecanoromycetidae</taxon>
        <taxon>Lecanorales</taxon>
        <taxon>Lecanorineae</taxon>
        <taxon>Parmeliaceae</taxon>
        <taxon>Letharia</taxon>
    </lineage>
</organism>
<gene>
    <name evidence="1" type="ORF">HO133_007595</name>
</gene>